<dbReference type="EMBL" id="CP141259">
    <property type="protein sequence ID" value="WRL46825.1"/>
    <property type="molecule type" value="Genomic_DNA"/>
</dbReference>
<dbReference type="GO" id="GO:0016787">
    <property type="term" value="F:hydrolase activity"/>
    <property type="evidence" value="ECO:0007669"/>
    <property type="project" value="UniProtKB-KW"/>
</dbReference>
<dbReference type="GO" id="GO:0004386">
    <property type="term" value="F:helicase activity"/>
    <property type="evidence" value="ECO:0007669"/>
    <property type="project" value="UniProtKB-KW"/>
</dbReference>
<dbReference type="RefSeq" id="WP_169132358.1">
    <property type="nucleotide sequence ID" value="NZ_CAWPLS010000295.1"/>
</dbReference>
<feature type="domain" description="Helicase C-terminal" evidence="10">
    <location>
        <begin position="234"/>
        <end position="384"/>
    </location>
</feature>
<dbReference type="PROSITE" id="PS00039">
    <property type="entry name" value="DEAD_ATP_HELICASE"/>
    <property type="match status" value="1"/>
</dbReference>
<dbReference type="PROSITE" id="PS51192">
    <property type="entry name" value="HELICASE_ATP_BIND_1"/>
    <property type="match status" value="1"/>
</dbReference>
<evidence type="ECO:0000256" key="7">
    <source>
        <dbReference type="RuleBase" id="RU000492"/>
    </source>
</evidence>
<comment type="similarity">
    <text evidence="5 7">Belongs to the DEAD box helicase family.</text>
</comment>
<reference evidence="12 13" key="1">
    <citation type="submission" date="2023-12" db="EMBL/GenBank/DDBJ databases">
        <title>A. evansii MAY27, complete genome.</title>
        <authorList>
            <person name="Wang Y."/>
        </authorList>
    </citation>
    <scope>NUCLEOTIDE SEQUENCE [LARGE SCALE GENOMIC DNA]</scope>
    <source>
        <strain evidence="12 13">MAY27</strain>
    </source>
</reference>
<feature type="compositionally biased region" description="Gly residues" evidence="8">
    <location>
        <begin position="388"/>
        <end position="401"/>
    </location>
</feature>
<dbReference type="InterPro" id="IPR001650">
    <property type="entry name" value="Helicase_C-like"/>
</dbReference>
<evidence type="ECO:0000259" key="9">
    <source>
        <dbReference type="PROSITE" id="PS51192"/>
    </source>
</evidence>
<evidence type="ECO:0000256" key="1">
    <source>
        <dbReference type="ARBA" id="ARBA00022741"/>
    </source>
</evidence>
<keyword evidence="13" id="KW-1185">Reference proteome</keyword>
<dbReference type="Pfam" id="PF00270">
    <property type="entry name" value="DEAD"/>
    <property type="match status" value="1"/>
</dbReference>
<proteinExistence type="inferred from homology"/>
<keyword evidence="1 7" id="KW-0547">Nucleotide-binding</keyword>
<evidence type="ECO:0000313" key="13">
    <source>
        <dbReference type="Proteomes" id="UP001626593"/>
    </source>
</evidence>
<dbReference type="InterPro" id="IPR011545">
    <property type="entry name" value="DEAD/DEAH_box_helicase_dom"/>
</dbReference>
<protein>
    <submittedName>
        <fullName evidence="12">DEAD/DEAH box helicase</fullName>
        <ecNumber evidence="12">3.6.4.-</ecNumber>
    </submittedName>
</protein>
<dbReference type="PROSITE" id="PS51194">
    <property type="entry name" value="HELICASE_CTER"/>
    <property type="match status" value="1"/>
</dbReference>
<keyword evidence="3 7" id="KW-0347">Helicase</keyword>
<dbReference type="Gene3D" id="3.40.50.300">
    <property type="entry name" value="P-loop containing nucleotide triphosphate hydrolases"/>
    <property type="match status" value="2"/>
</dbReference>
<feature type="region of interest" description="Disordered" evidence="8">
    <location>
        <begin position="375"/>
        <end position="497"/>
    </location>
</feature>
<dbReference type="SUPFAM" id="SSF52540">
    <property type="entry name" value="P-loop containing nucleoside triphosphate hydrolases"/>
    <property type="match status" value="1"/>
</dbReference>
<gene>
    <name evidence="12" type="ORF">U5817_01890</name>
</gene>
<feature type="compositionally biased region" description="Low complexity" evidence="8">
    <location>
        <begin position="378"/>
        <end position="387"/>
    </location>
</feature>
<evidence type="ECO:0000259" key="10">
    <source>
        <dbReference type="PROSITE" id="PS51194"/>
    </source>
</evidence>
<evidence type="ECO:0000256" key="2">
    <source>
        <dbReference type="ARBA" id="ARBA00022801"/>
    </source>
</evidence>
<evidence type="ECO:0000256" key="6">
    <source>
        <dbReference type="PROSITE-ProRule" id="PRU00552"/>
    </source>
</evidence>
<keyword evidence="2 7" id="KW-0378">Hydrolase</keyword>
<feature type="compositionally biased region" description="Basic and acidic residues" evidence="8">
    <location>
        <begin position="451"/>
        <end position="497"/>
    </location>
</feature>
<evidence type="ECO:0000259" key="11">
    <source>
        <dbReference type="PROSITE" id="PS51195"/>
    </source>
</evidence>
<dbReference type="InterPro" id="IPR050079">
    <property type="entry name" value="DEAD_box_RNA_helicase"/>
</dbReference>
<accession>A0ABZ1ALU1</accession>
<dbReference type="CDD" id="cd18787">
    <property type="entry name" value="SF2_C_DEAD"/>
    <property type="match status" value="1"/>
</dbReference>
<feature type="compositionally biased region" description="Basic and acidic residues" evidence="8">
    <location>
        <begin position="424"/>
        <end position="439"/>
    </location>
</feature>
<dbReference type="SMART" id="SM00490">
    <property type="entry name" value="HELICc"/>
    <property type="match status" value="1"/>
</dbReference>
<organism evidence="12 13">
    <name type="scientific">Aromatoleum evansii</name>
    <name type="common">Azoarcus evansii</name>
    <dbReference type="NCBI Taxonomy" id="59406"/>
    <lineage>
        <taxon>Bacteria</taxon>
        <taxon>Pseudomonadati</taxon>
        <taxon>Pseudomonadota</taxon>
        <taxon>Betaproteobacteria</taxon>
        <taxon>Rhodocyclales</taxon>
        <taxon>Rhodocyclaceae</taxon>
        <taxon>Aromatoleum</taxon>
    </lineage>
</organism>
<dbReference type="PROSITE" id="PS51195">
    <property type="entry name" value="Q_MOTIF"/>
    <property type="match status" value="1"/>
</dbReference>
<dbReference type="Pfam" id="PF00271">
    <property type="entry name" value="Helicase_C"/>
    <property type="match status" value="1"/>
</dbReference>
<evidence type="ECO:0000256" key="5">
    <source>
        <dbReference type="ARBA" id="ARBA00038437"/>
    </source>
</evidence>
<evidence type="ECO:0000256" key="3">
    <source>
        <dbReference type="ARBA" id="ARBA00022806"/>
    </source>
</evidence>
<dbReference type="PANTHER" id="PTHR47959:SF17">
    <property type="entry name" value="ATP-DEPENDENT RNA HELICASE DEAD BOX FAMILY"/>
    <property type="match status" value="1"/>
</dbReference>
<dbReference type="SMART" id="SM00487">
    <property type="entry name" value="DEXDc"/>
    <property type="match status" value="1"/>
</dbReference>
<sequence>MTFNELGLNELLLKAIETTGYTVPTEVQVKAIPAALSGADLMVSSHTGSGKTAAFTLPSLSRIVERKPAPGAGPRILVLTPTRELALQVEKAVKTYGRHLRWLNTACLVGGAPFFAQVKQLSRPVDVVVATPGRLIDHLTRRKIKLSDVETLVLDEADRMLDMGFVEDIETIVAATPASRQTLLFSATLDGVVGNLASKMQRNPQRIEIAPTVENRGNIEQRLMMADNLVHKTRLLESLLGTDGLQQAVVFTATKKSAEEVSLSLQEKGFAAAALHGDMHQTARNRTLDKLRQGRIGVLVATDVAARGIDVAGISHVINFDPPRQVEDYVHRIGRTGRAGRDGIAITMSGPREMGIIRAIERFTGKRMDVHVIEGLEPTARPTSPRRPGGGKPGYGGGRPSGGSSWSRDSRDSRPGAGKGWSSEGRDGNRGGFGRDERAGAPQERPAFGRSEPRSFGDRSAFPRDDRAPRREGSRDGARFGGDRPEGARRPRPAFRD</sequence>
<name>A0ABZ1ALU1_AROEV</name>
<dbReference type="InterPro" id="IPR014014">
    <property type="entry name" value="RNA_helicase_DEAD_Q_motif"/>
</dbReference>
<dbReference type="Proteomes" id="UP001626593">
    <property type="component" value="Chromosome"/>
</dbReference>
<dbReference type="PANTHER" id="PTHR47959">
    <property type="entry name" value="ATP-DEPENDENT RNA HELICASE RHLE-RELATED"/>
    <property type="match status" value="1"/>
</dbReference>
<dbReference type="InterPro" id="IPR000629">
    <property type="entry name" value="RNA-helicase_DEAD-box_CS"/>
</dbReference>
<dbReference type="EC" id="3.6.4.-" evidence="12"/>
<evidence type="ECO:0000313" key="12">
    <source>
        <dbReference type="EMBL" id="WRL46825.1"/>
    </source>
</evidence>
<feature type="domain" description="Helicase ATP-binding" evidence="9">
    <location>
        <begin position="32"/>
        <end position="207"/>
    </location>
</feature>
<dbReference type="InterPro" id="IPR014001">
    <property type="entry name" value="Helicase_ATP-bd"/>
</dbReference>
<dbReference type="CDD" id="cd00268">
    <property type="entry name" value="DEADc"/>
    <property type="match status" value="1"/>
</dbReference>
<evidence type="ECO:0000256" key="8">
    <source>
        <dbReference type="SAM" id="MobiDB-lite"/>
    </source>
</evidence>
<dbReference type="InterPro" id="IPR044742">
    <property type="entry name" value="DEAD/DEAH_RhlB"/>
</dbReference>
<dbReference type="InterPro" id="IPR027417">
    <property type="entry name" value="P-loop_NTPase"/>
</dbReference>
<feature type="short sequence motif" description="Q motif" evidence="6">
    <location>
        <begin position="1"/>
        <end position="29"/>
    </location>
</feature>
<feature type="domain" description="DEAD-box RNA helicase Q" evidence="11">
    <location>
        <begin position="1"/>
        <end position="29"/>
    </location>
</feature>
<keyword evidence="4 7" id="KW-0067">ATP-binding</keyword>
<evidence type="ECO:0000256" key="4">
    <source>
        <dbReference type="ARBA" id="ARBA00022840"/>
    </source>
</evidence>